<reference evidence="2 3" key="1">
    <citation type="journal article" date="2016" name="Nat. Commun.">
        <title>Thousands of microbial genomes shed light on interconnected biogeochemical processes in an aquifer system.</title>
        <authorList>
            <person name="Anantharaman K."/>
            <person name="Brown C.T."/>
            <person name="Hug L.A."/>
            <person name="Sharon I."/>
            <person name="Castelle C.J."/>
            <person name="Probst A.J."/>
            <person name="Thomas B.C."/>
            <person name="Singh A."/>
            <person name="Wilkins M.J."/>
            <person name="Karaoz U."/>
            <person name="Brodie E.L."/>
            <person name="Williams K.H."/>
            <person name="Hubbard S.S."/>
            <person name="Banfield J.F."/>
        </authorList>
    </citation>
    <scope>NUCLEOTIDE SEQUENCE [LARGE SCALE GENOMIC DNA]</scope>
</reference>
<dbReference type="STRING" id="1802333.A3G03_01865"/>
<dbReference type="Proteomes" id="UP000176355">
    <property type="component" value="Unassembled WGS sequence"/>
</dbReference>
<comment type="caution">
    <text evidence="2">The sequence shown here is derived from an EMBL/GenBank/DDBJ whole genome shotgun (WGS) entry which is preliminary data.</text>
</comment>
<dbReference type="InterPro" id="IPR012902">
    <property type="entry name" value="N_methyl_site"/>
</dbReference>
<dbReference type="PROSITE" id="PS00409">
    <property type="entry name" value="PROKAR_NTER_METHYL"/>
    <property type="match status" value="1"/>
</dbReference>
<dbReference type="Pfam" id="PF07963">
    <property type="entry name" value="N_methyl"/>
    <property type="match status" value="1"/>
</dbReference>
<proteinExistence type="predicted"/>
<evidence type="ECO:0008006" key="4">
    <source>
        <dbReference type="Google" id="ProtNLM"/>
    </source>
</evidence>
<dbReference type="AlphaFoldDB" id="A0A1G2P7Y1"/>
<keyword evidence="1" id="KW-0472">Membrane</keyword>
<keyword evidence="1" id="KW-1133">Transmembrane helix</keyword>
<gene>
    <name evidence="2" type="ORF">A3G03_01865</name>
</gene>
<evidence type="ECO:0000313" key="2">
    <source>
        <dbReference type="EMBL" id="OHA44464.1"/>
    </source>
</evidence>
<organism evidence="2 3">
    <name type="scientific">Candidatus Taylorbacteria bacterium RIFCSPLOWO2_12_FULL_44_15c</name>
    <dbReference type="NCBI Taxonomy" id="1802333"/>
    <lineage>
        <taxon>Bacteria</taxon>
        <taxon>Candidatus Tayloriibacteriota</taxon>
    </lineage>
</organism>
<dbReference type="NCBIfam" id="TIGR02532">
    <property type="entry name" value="IV_pilin_GFxxxE"/>
    <property type="match status" value="1"/>
</dbReference>
<dbReference type="EMBL" id="MHSL01000001">
    <property type="protein sequence ID" value="OHA44464.1"/>
    <property type="molecule type" value="Genomic_DNA"/>
</dbReference>
<evidence type="ECO:0000256" key="1">
    <source>
        <dbReference type="SAM" id="Phobius"/>
    </source>
</evidence>
<feature type="transmembrane region" description="Helical" evidence="1">
    <location>
        <begin position="21"/>
        <end position="43"/>
    </location>
</feature>
<sequence length="214" mass="23492">MLQITRLTARQASYKLQANRGFTLVETLVVLGIFVIVTAIVLVGNNSFNNTILLTNFAYDVALTVARAQSYGVSVKQFGSGAESFNVGYGVHFRLCGATADINESDDVSFVLFADANRNQYYEKPGEFLERYITRRGNKISHLYWLDSFGVPSALSGGVDISFERPDPDAGFVFFDCDSRVISHNARAVRVEVVSPAGITKNINIETTGQISVQ</sequence>
<accession>A0A1G2P7Y1</accession>
<protein>
    <recommendedName>
        <fullName evidence="4">General secretion pathway GspH domain-containing protein</fullName>
    </recommendedName>
</protein>
<keyword evidence="1" id="KW-0812">Transmembrane</keyword>
<evidence type="ECO:0000313" key="3">
    <source>
        <dbReference type="Proteomes" id="UP000176355"/>
    </source>
</evidence>
<name>A0A1G2P7Y1_9BACT</name>